<evidence type="ECO:0000313" key="1">
    <source>
        <dbReference type="EMBL" id="KAG5622497.1"/>
    </source>
</evidence>
<dbReference type="Proteomes" id="UP000824120">
    <property type="component" value="Chromosome 2"/>
</dbReference>
<gene>
    <name evidence="1" type="ORF">H5410_007715</name>
</gene>
<comment type="caution">
    <text evidence="1">The sequence shown here is derived from an EMBL/GenBank/DDBJ whole genome shotgun (WGS) entry which is preliminary data.</text>
</comment>
<dbReference type="AlphaFoldDB" id="A0A9J6ADI4"/>
<keyword evidence="2" id="KW-1185">Reference proteome</keyword>
<evidence type="ECO:0000313" key="2">
    <source>
        <dbReference type="Proteomes" id="UP000824120"/>
    </source>
</evidence>
<dbReference type="EMBL" id="JACXVP010000002">
    <property type="protein sequence ID" value="KAG5622497.1"/>
    <property type="molecule type" value="Genomic_DNA"/>
</dbReference>
<organism evidence="1 2">
    <name type="scientific">Solanum commersonii</name>
    <name type="common">Commerson's wild potato</name>
    <name type="synonym">Commerson's nightshade</name>
    <dbReference type="NCBI Taxonomy" id="4109"/>
    <lineage>
        <taxon>Eukaryota</taxon>
        <taxon>Viridiplantae</taxon>
        <taxon>Streptophyta</taxon>
        <taxon>Embryophyta</taxon>
        <taxon>Tracheophyta</taxon>
        <taxon>Spermatophyta</taxon>
        <taxon>Magnoliopsida</taxon>
        <taxon>eudicotyledons</taxon>
        <taxon>Gunneridae</taxon>
        <taxon>Pentapetalae</taxon>
        <taxon>asterids</taxon>
        <taxon>lamiids</taxon>
        <taxon>Solanales</taxon>
        <taxon>Solanaceae</taxon>
        <taxon>Solanoideae</taxon>
        <taxon>Solaneae</taxon>
        <taxon>Solanum</taxon>
    </lineage>
</organism>
<name>A0A9J6ADI4_SOLCO</name>
<protein>
    <submittedName>
        <fullName evidence="1">Uncharacterized protein</fullName>
    </submittedName>
</protein>
<accession>A0A9J6ADI4</accession>
<reference evidence="1 2" key="1">
    <citation type="submission" date="2020-09" db="EMBL/GenBank/DDBJ databases">
        <title>De no assembly of potato wild relative species, Solanum commersonii.</title>
        <authorList>
            <person name="Cho K."/>
        </authorList>
    </citation>
    <scope>NUCLEOTIDE SEQUENCE [LARGE SCALE GENOMIC DNA]</scope>
    <source>
        <strain evidence="1">LZ3.2</strain>
        <tissue evidence="1">Leaf</tissue>
    </source>
</reference>
<sequence>MLLLDPQHSFEVEFVQDIMQQENDNHDCEMFFVVFVEFLSGEIKSHLMIFEVTIFAQDIQHCYESMVLTRPRRNMLARMMILQGRRVTTLHQ</sequence>
<proteinExistence type="predicted"/>